<evidence type="ECO:0000313" key="10">
    <source>
        <dbReference type="Proteomes" id="UP001432322"/>
    </source>
</evidence>
<evidence type="ECO:0000256" key="8">
    <source>
        <dbReference type="ARBA" id="ARBA00032599"/>
    </source>
</evidence>
<evidence type="ECO:0000313" key="9">
    <source>
        <dbReference type="EMBL" id="GMT16533.1"/>
    </source>
</evidence>
<sequence>MLITGCFDGETRIGKNTDPELMACLGAKKGTILKQYTTSFTPTEVLNRLEARGWAVVAMSTGPGTELYWTLHKDDAATGYQTTSSTEKTQQFTFAA</sequence>
<comment type="caution">
    <text evidence="9">The sequence shown here is derived from an EMBL/GenBank/DDBJ whole genome shotgun (WGS) entry which is preliminary data.</text>
</comment>
<evidence type="ECO:0000256" key="4">
    <source>
        <dbReference type="ARBA" id="ARBA00020099"/>
    </source>
</evidence>
<dbReference type="EMBL" id="BTSY01000002">
    <property type="protein sequence ID" value="GMT16533.1"/>
    <property type="molecule type" value="Genomic_DNA"/>
</dbReference>
<dbReference type="SUPFAM" id="SSF69761">
    <property type="entry name" value="GTP cyclohydrolase I feedback regulatory protein, GFRP"/>
    <property type="match status" value="1"/>
</dbReference>
<name>A0AAV5VBB3_9BILA</name>
<keyword evidence="6" id="KW-0472">Membrane</keyword>
<evidence type="ECO:0000256" key="5">
    <source>
        <dbReference type="ARBA" id="ARBA00022490"/>
    </source>
</evidence>
<dbReference type="Gene3D" id="3.30.1410.10">
    <property type="entry name" value="GTP cyclohydrolase I feedback regulatory protein GFRP"/>
    <property type="match status" value="1"/>
</dbReference>
<organism evidence="9 10">
    <name type="scientific">Pristionchus fissidentatus</name>
    <dbReference type="NCBI Taxonomy" id="1538716"/>
    <lineage>
        <taxon>Eukaryota</taxon>
        <taxon>Metazoa</taxon>
        <taxon>Ecdysozoa</taxon>
        <taxon>Nematoda</taxon>
        <taxon>Chromadorea</taxon>
        <taxon>Rhabditida</taxon>
        <taxon>Rhabditina</taxon>
        <taxon>Diplogasteromorpha</taxon>
        <taxon>Diplogasteroidea</taxon>
        <taxon>Neodiplogasteridae</taxon>
        <taxon>Pristionchus</taxon>
    </lineage>
</organism>
<protein>
    <recommendedName>
        <fullName evidence="4">GTP cyclohydrolase 1 feedback regulatory protein</fullName>
    </recommendedName>
    <alternativeName>
        <fullName evidence="8">GTP cyclohydrolase I feedback regulatory protein</fullName>
    </alternativeName>
</protein>
<proteinExistence type="inferred from homology"/>
<comment type="similarity">
    <text evidence="3">Belongs to the GFRP family.</text>
</comment>
<evidence type="ECO:0000256" key="2">
    <source>
        <dbReference type="ARBA" id="ARBA00004514"/>
    </source>
</evidence>
<keyword evidence="7" id="KW-0539">Nucleus</keyword>
<dbReference type="AlphaFoldDB" id="A0AAV5VBB3"/>
<dbReference type="Pfam" id="PF06399">
    <property type="entry name" value="GFRP"/>
    <property type="match status" value="1"/>
</dbReference>
<accession>A0AAV5VBB3</accession>
<dbReference type="GO" id="GO:0009890">
    <property type="term" value="P:negative regulation of biosynthetic process"/>
    <property type="evidence" value="ECO:0007669"/>
    <property type="project" value="InterPro"/>
</dbReference>
<evidence type="ECO:0000256" key="1">
    <source>
        <dbReference type="ARBA" id="ARBA00004126"/>
    </source>
</evidence>
<dbReference type="GO" id="GO:0044549">
    <property type="term" value="F:GTP cyclohydrolase binding"/>
    <property type="evidence" value="ECO:0007669"/>
    <property type="project" value="TreeGrafter"/>
</dbReference>
<evidence type="ECO:0000256" key="7">
    <source>
        <dbReference type="ARBA" id="ARBA00023242"/>
    </source>
</evidence>
<keyword evidence="5" id="KW-0963">Cytoplasm</keyword>
<evidence type="ECO:0000256" key="3">
    <source>
        <dbReference type="ARBA" id="ARBA00007605"/>
    </source>
</evidence>
<dbReference type="FunFam" id="3.30.1410.10:FF:000001">
    <property type="entry name" value="GTP cyclohydrolase 1 feedback regulatory protein"/>
    <property type="match status" value="1"/>
</dbReference>
<reference evidence="9" key="1">
    <citation type="submission" date="2023-10" db="EMBL/GenBank/DDBJ databases">
        <title>Genome assembly of Pristionchus species.</title>
        <authorList>
            <person name="Yoshida K."/>
            <person name="Sommer R.J."/>
        </authorList>
    </citation>
    <scope>NUCLEOTIDE SEQUENCE</scope>
    <source>
        <strain evidence="9">RS5133</strain>
    </source>
</reference>
<dbReference type="InterPro" id="IPR036717">
    <property type="entry name" value="GFRP_sf"/>
</dbReference>
<dbReference type="GO" id="GO:0031965">
    <property type="term" value="C:nuclear membrane"/>
    <property type="evidence" value="ECO:0007669"/>
    <property type="project" value="UniProtKB-SubCell"/>
</dbReference>
<gene>
    <name evidence="9" type="ORF">PFISCL1PPCAC_7830</name>
</gene>
<dbReference type="PANTHER" id="PTHR16852">
    <property type="entry name" value="GTP CYCLOHYDROLASE 1 FEEDBACK REGULATORY PROTEIN"/>
    <property type="match status" value="1"/>
</dbReference>
<evidence type="ECO:0000256" key="6">
    <source>
        <dbReference type="ARBA" id="ARBA00023136"/>
    </source>
</evidence>
<dbReference type="InterPro" id="IPR009112">
    <property type="entry name" value="GTP_CycHdrlase_I_reg"/>
</dbReference>
<keyword evidence="10" id="KW-1185">Reference proteome</keyword>
<dbReference type="Proteomes" id="UP001432322">
    <property type="component" value="Unassembled WGS sequence"/>
</dbReference>
<dbReference type="PANTHER" id="PTHR16852:SF2">
    <property type="entry name" value="GTP CYCLOHYDROLASE 1 FEEDBACK REGULATORY PROTEIN"/>
    <property type="match status" value="1"/>
</dbReference>
<dbReference type="GO" id="GO:0005829">
    <property type="term" value="C:cytosol"/>
    <property type="evidence" value="ECO:0007669"/>
    <property type="project" value="UniProtKB-SubCell"/>
</dbReference>
<comment type="subcellular location">
    <subcellularLocation>
        <location evidence="2">Cytoplasm</location>
        <location evidence="2">Cytosol</location>
    </subcellularLocation>
    <subcellularLocation>
        <location evidence="1">Nucleus membrane</location>
    </subcellularLocation>
</comment>